<evidence type="ECO:0000313" key="1">
    <source>
        <dbReference type="EMBL" id="SPK73708.1"/>
    </source>
</evidence>
<organism evidence="1 2">
    <name type="scientific">Cupriavidus taiwanensis</name>
    <dbReference type="NCBI Taxonomy" id="164546"/>
    <lineage>
        <taxon>Bacteria</taxon>
        <taxon>Pseudomonadati</taxon>
        <taxon>Pseudomonadota</taxon>
        <taxon>Betaproteobacteria</taxon>
        <taxon>Burkholderiales</taxon>
        <taxon>Burkholderiaceae</taxon>
        <taxon>Cupriavidus</taxon>
    </lineage>
</organism>
<dbReference type="Proteomes" id="UP000255505">
    <property type="component" value="Chromosome I"/>
</dbReference>
<evidence type="ECO:0000313" key="2">
    <source>
        <dbReference type="Proteomes" id="UP000255505"/>
    </source>
</evidence>
<reference evidence="1 2" key="1">
    <citation type="submission" date="2018-01" db="EMBL/GenBank/DDBJ databases">
        <authorList>
            <person name="Gaut B.S."/>
            <person name="Morton B.R."/>
            <person name="Clegg M.T."/>
            <person name="Duvall M.R."/>
        </authorList>
    </citation>
    <scope>NUCLEOTIDE SEQUENCE [LARGE SCALE GENOMIC DNA]</scope>
    <source>
        <strain evidence="1">Cupriavidus taiwanensis LMG 19425</strain>
    </source>
</reference>
<proteinExistence type="predicted"/>
<name>A0A375IHZ3_9BURK</name>
<dbReference type="EMBL" id="LT991976">
    <property type="protein sequence ID" value="SPK73708.1"/>
    <property type="molecule type" value="Genomic_DNA"/>
</dbReference>
<dbReference type="Pfam" id="PF14175">
    <property type="entry name" value="YaaC"/>
    <property type="match status" value="1"/>
</dbReference>
<sequence length="337" mass="38414">MSQAKRWETLKNYESFELVKNDYFERHGRTPSTAHAREIAAAFSHSRSYFAAAREAEQTVKPLLLYYGIVSISRGMTLALSRGLREAALAPAHGLSVKSWNDELSKDNPDFSVLAVEVNQTGSFLDLVQATGHRSLLRHNNSGVNYHHHNPPITPQSQYTLGEILARLPALQDHYRRWQATSACCNFQMQVLNESNEVMFKVLRFAYMPHITRDFSDAMFQNSRYSFHSESPDFFAYRGPNDQKVMPGMTDFASHWNIGDVWLTRRYPNGSNLSSVATLFLLSYMLGMLVRYFPTKWTALVRSQIGDAALPTIAAAIDAIEDEYPRLVLDFMLDKER</sequence>
<dbReference type="InterPro" id="IPR026988">
    <property type="entry name" value="YaaC-like"/>
</dbReference>
<dbReference type="AlphaFoldDB" id="A0A375IHZ3"/>
<dbReference type="RefSeq" id="WP_172583285.1">
    <property type="nucleotide sequence ID" value="NZ_LT991976.1"/>
</dbReference>
<accession>A0A375IHZ3</accession>
<gene>
    <name evidence="1" type="ORF">CT19425_110245</name>
</gene>
<protein>
    <recommendedName>
        <fullName evidence="3">YaaC-like Protein</fullName>
    </recommendedName>
</protein>
<evidence type="ECO:0008006" key="3">
    <source>
        <dbReference type="Google" id="ProtNLM"/>
    </source>
</evidence>